<protein>
    <recommendedName>
        <fullName evidence="3">Isopenicillin N synthase-like Fe(2+) 2OG dioxygenase domain-containing protein</fullName>
    </recommendedName>
</protein>
<dbReference type="SUPFAM" id="SSF51197">
    <property type="entry name" value="Clavaminate synthase-like"/>
    <property type="match status" value="1"/>
</dbReference>
<comment type="caution">
    <text evidence="1">The sequence shown here is derived from an EMBL/GenBank/DDBJ whole genome shotgun (WGS) entry which is preliminary data.</text>
</comment>
<dbReference type="STRING" id="106549.A0A540MQQ9"/>
<keyword evidence="2" id="KW-1185">Reference proteome</keyword>
<evidence type="ECO:0000313" key="2">
    <source>
        <dbReference type="Proteomes" id="UP000315295"/>
    </source>
</evidence>
<dbReference type="InterPro" id="IPR027443">
    <property type="entry name" value="IPNS-like_sf"/>
</dbReference>
<evidence type="ECO:0000313" key="1">
    <source>
        <dbReference type="EMBL" id="TQE01125.1"/>
    </source>
</evidence>
<reference evidence="1 2" key="1">
    <citation type="journal article" date="2019" name="G3 (Bethesda)">
        <title>Sequencing of a Wild Apple (Malus baccata) Genome Unravels the Differences Between Cultivated and Wild Apple Species Regarding Disease Resistance and Cold Tolerance.</title>
        <authorList>
            <person name="Chen X."/>
        </authorList>
    </citation>
    <scope>NUCLEOTIDE SEQUENCE [LARGE SCALE GENOMIC DNA]</scope>
    <source>
        <strain evidence="2">cv. Shandingzi</strain>
        <tissue evidence="1">Leaves</tissue>
    </source>
</reference>
<gene>
    <name evidence="1" type="ORF">C1H46_013264</name>
</gene>
<dbReference type="EMBL" id="VIEB01000202">
    <property type="protein sequence ID" value="TQE01125.1"/>
    <property type="molecule type" value="Genomic_DNA"/>
</dbReference>
<organism evidence="1 2">
    <name type="scientific">Malus baccata</name>
    <name type="common">Siberian crab apple</name>
    <name type="synonym">Pyrus baccata</name>
    <dbReference type="NCBI Taxonomy" id="106549"/>
    <lineage>
        <taxon>Eukaryota</taxon>
        <taxon>Viridiplantae</taxon>
        <taxon>Streptophyta</taxon>
        <taxon>Embryophyta</taxon>
        <taxon>Tracheophyta</taxon>
        <taxon>Spermatophyta</taxon>
        <taxon>Magnoliopsida</taxon>
        <taxon>eudicotyledons</taxon>
        <taxon>Gunneridae</taxon>
        <taxon>Pentapetalae</taxon>
        <taxon>rosids</taxon>
        <taxon>fabids</taxon>
        <taxon>Rosales</taxon>
        <taxon>Rosaceae</taxon>
        <taxon>Amygdaloideae</taxon>
        <taxon>Maleae</taxon>
        <taxon>Malus</taxon>
    </lineage>
</organism>
<dbReference type="Proteomes" id="UP000315295">
    <property type="component" value="Unassembled WGS sequence"/>
</dbReference>
<proteinExistence type="predicted"/>
<dbReference type="AlphaFoldDB" id="A0A540MQQ9"/>
<name>A0A540MQQ9_MALBA</name>
<evidence type="ECO:0008006" key="3">
    <source>
        <dbReference type="Google" id="ProtNLM"/>
    </source>
</evidence>
<sequence length="88" mass="9861">MTHPNPIRPVAIPNQSKWVDVAPVPSALVVNIGDFLQASPRISVISFFCIGRLPATKLYGPIKELLSEDNPQKYRETTVMDYVAYFNN</sequence>
<dbReference type="Gene3D" id="2.60.120.330">
    <property type="entry name" value="B-lactam Antibiotic, Isopenicillin N Synthase, Chain"/>
    <property type="match status" value="1"/>
</dbReference>
<accession>A0A540MQQ9</accession>